<dbReference type="Pfam" id="PF14242">
    <property type="entry name" value="DUF4342"/>
    <property type="match status" value="1"/>
</dbReference>
<dbReference type="AlphaFoldDB" id="A0A2P7Q1V3"/>
<dbReference type="InterPro" id="IPR025642">
    <property type="entry name" value="DUF4342"/>
</dbReference>
<evidence type="ECO:0000259" key="1">
    <source>
        <dbReference type="Pfam" id="PF14242"/>
    </source>
</evidence>
<dbReference type="OrthoDB" id="129626at2"/>
<accession>A0A2P7Q1V3</accession>
<evidence type="ECO:0000313" key="2">
    <source>
        <dbReference type="EMBL" id="PSJ31939.1"/>
    </source>
</evidence>
<sequence>MAQITIEMVDEVMERLPYVSYRDAKDALLESDGDVLEAVIILEKSKTFNFDGLKDGIKKENINSIGDKFTEETERLREQIVELSKNATSVRLIVEKSDRTILNIPLGVGVLGVAAMPIPTLLGLSAAVIANFTVRIADDNSDAEVEFGAMTPEKIEILKDMMTNSLEEMKIILAKDNNDINENDSDITDELINEKEVKNDSDYIILDNNKTESNKEEQ</sequence>
<proteinExistence type="predicted"/>
<dbReference type="EMBL" id="JYGE01000003">
    <property type="protein sequence ID" value="PSJ31939.1"/>
    <property type="molecule type" value="Genomic_DNA"/>
</dbReference>
<comment type="caution">
    <text evidence="2">The sequence shown here is derived from an EMBL/GenBank/DDBJ whole genome shotgun (WGS) entry which is preliminary data.</text>
</comment>
<gene>
    <name evidence="2" type="ORF">UF10_04890</name>
</gene>
<keyword evidence="3" id="KW-1185">Reference proteome</keyword>
<name>A0A2P7Q1V3_9FIRM</name>
<reference evidence="2" key="1">
    <citation type="thesis" date="2015" institute="Rutgers" country="The State University of New Jersey, 14 College Farm Rd., New Brunswick, NJ, USA">
        <title>Ammonia toxicity in bacteria and its implications for treatment of and resource recovery from highly nitrogenous organic wastes.</title>
        <authorList>
            <person name="Luther A.K."/>
        </authorList>
    </citation>
    <scope>NUCLEOTIDE SEQUENCE</scope>
    <source>
        <strain evidence="2">RT-10B</strain>
    </source>
</reference>
<dbReference type="InterPro" id="IPR009060">
    <property type="entry name" value="UBA-like_sf"/>
</dbReference>
<organism evidence="2 3">
    <name type="scientific">Peptostreptococcus russellii</name>
    <dbReference type="NCBI Taxonomy" id="215200"/>
    <lineage>
        <taxon>Bacteria</taxon>
        <taxon>Bacillati</taxon>
        <taxon>Bacillota</taxon>
        <taxon>Clostridia</taxon>
        <taxon>Peptostreptococcales</taxon>
        <taxon>Peptostreptococcaceae</taxon>
        <taxon>Peptostreptococcus</taxon>
    </lineage>
</organism>
<dbReference type="RefSeq" id="WP_106776706.1">
    <property type="nucleotide sequence ID" value="NZ_JYGE01000003.1"/>
</dbReference>
<evidence type="ECO:0000313" key="3">
    <source>
        <dbReference type="Proteomes" id="UP000241434"/>
    </source>
</evidence>
<dbReference type="Proteomes" id="UP000241434">
    <property type="component" value="Unassembled WGS sequence"/>
</dbReference>
<protein>
    <recommendedName>
        <fullName evidence="1">DUF4342 domain-containing protein</fullName>
    </recommendedName>
</protein>
<feature type="domain" description="DUF4342" evidence="1">
    <location>
        <begin position="66"/>
        <end position="136"/>
    </location>
</feature>
<dbReference type="SUPFAM" id="SSF46934">
    <property type="entry name" value="UBA-like"/>
    <property type="match status" value="1"/>
</dbReference>